<proteinExistence type="predicted"/>
<keyword evidence="2" id="KW-0812">Transmembrane</keyword>
<evidence type="ECO:0008006" key="5">
    <source>
        <dbReference type="Google" id="ProtNLM"/>
    </source>
</evidence>
<dbReference type="EMBL" id="JASGBI010000001">
    <property type="protein sequence ID" value="MDI9239271.1"/>
    <property type="molecule type" value="Genomic_DNA"/>
</dbReference>
<keyword evidence="4" id="KW-1185">Reference proteome</keyword>
<protein>
    <recommendedName>
        <fullName evidence="5">Tetratricopeptide repeat protein</fullName>
    </recommendedName>
</protein>
<dbReference type="RefSeq" id="WP_283212671.1">
    <property type="nucleotide sequence ID" value="NZ_JASGBI010000001.1"/>
</dbReference>
<evidence type="ECO:0000313" key="4">
    <source>
        <dbReference type="Proteomes" id="UP001321580"/>
    </source>
</evidence>
<accession>A0ABT6XGH9</accession>
<name>A0ABT6XGH9_9GAMM</name>
<dbReference type="SUPFAM" id="SSF48452">
    <property type="entry name" value="TPR-like"/>
    <property type="match status" value="1"/>
</dbReference>
<sequence length="698" mass="73527">MPMPPQSGGAIDLQRIASAQQARADRMPVHATTGGAPNAPGIEAVPVAASPSTPKAIAIPGLAMRDATSATPAIAENRFPNGTQTAMDRVAWLLMVAGTAAWAVSYAALRAMGRRRSKRRMQMTMRKQEECETAALPGAAPGDGIGAMPKASGHSPGRMRTEVPSTPRVPTPSPLLFVEPPAGGHDEVALAGSGSVSVEPAAVADAVSRSKPLYVFAASQSVTSSVPGAIDMDVAEDGHETPASASVEGRCRDDNALESARLKLDGGDWDGALEALAGPMVHPGSSAEVWVIAAAAWGGIAQRSGEARACEQAADACQRILDRDPRRHDAWLRMGTWRRLQAEGERGAIRARTLDTAIACLRRAADSDSQGDYALQAALGDALLQRGRVAVADGDLDMGRERLSEASQVLHAAARRSGHAASPAAWSLQEALQARTGVVGHAEAAKLRMELDARLRDGVTVAPEHDRTKWYAARVQNELAHAALAEGATRALHLRNLRRDHHGVLTAESAGAAYLSCWLQVLAMDISNLRGDAAEARFEEARTILARLDAMCPNEPDVAQMRARLLRLRAARLVGNARLSALSDANACLSPFLQQNDHPQLRMEAAELALAQASGITGRLSADACARAIELAAPLLEGALSTQALCCTAEARLALGESIDPRLLDRLRALGSIDPRAGSLLARVVSADRSPLRSGARR</sequence>
<feature type="region of interest" description="Disordered" evidence="1">
    <location>
        <begin position="18"/>
        <end position="46"/>
    </location>
</feature>
<evidence type="ECO:0000256" key="1">
    <source>
        <dbReference type="SAM" id="MobiDB-lite"/>
    </source>
</evidence>
<dbReference type="InterPro" id="IPR011990">
    <property type="entry name" value="TPR-like_helical_dom_sf"/>
</dbReference>
<gene>
    <name evidence="3" type="ORF">QLQ15_10145</name>
</gene>
<keyword evidence="2" id="KW-1133">Transmembrane helix</keyword>
<keyword evidence="2" id="KW-0472">Membrane</keyword>
<evidence type="ECO:0000313" key="3">
    <source>
        <dbReference type="EMBL" id="MDI9239271.1"/>
    </source>
</evidence>
<reference evidence="3 4" key="1">
    <citation type="submission" date="2023-05" db="EMBL/GenBank/DDBJ databases">
        <title>Lysobacter sp. strain LF1 Genome sequencing and assembly.</title>
        <authorList>
            <person name="Jung Y."/>
        </authorList>
    </citation>
    <scope>NUCLEOTIDE SEQUENCE [LARGE SCALE GENOMIC DNA]</scope>
    <source>
        <strain evidence="3 4">LF1</strain>
    </source>
</reference>
<evidence type="ECO:0000256" key="2">
    <source>
        <dbReference type="SAM" id="Phobius"/>
    </source>
</evidence>
<dbReference type="Proteomes" id="UP001321580">
    <property type="component" value="Unassembled WGS sequence"/>
</dbReference>
<comment type="caution">
    <text evidence="3">The sequence shown here is derived from an EMBL/GenBank/DDBJ whole genome shotgun (WGS) entry which is preliminary data.</text>
</comment>
<feature type="transmembrane region" description="Helical" evidence="2">
    <location>
        <begin position="90"/>
        <end position="109"/>
    </location>
</feature>
<feature type="region of interest" description="Disordered" evidence="1">
    <location>
        <begin position="136"/>
        <end position="173"/>
    </location>
</feature>
<dbReference type="Gene3D" id="1.25.40.10">
    <property type="entry name" value="Tetratricopeptide repeat domain"/>
    <property type="match status" value="1"/>
</dbReference>
<organism evidence="3 4">
    <name type="scientific">Lysobacter stagni</name>
    <dbReference type="NCBI Taxonomy" id="3045172"/>
    <lineage>
        <taxon>Bacteria</taxon>
        <taxon>Pseudomonadati</taxon>
        <taxon>Pseudomonadota</taxon>
        <taxon>Gammaproteobacteria</taxon>
        <taxon>Lysobacterales</taxon>
        <taxon>Lysobacteraceae</taxon>
        <taxon>Lysobacter</taxon>
    </lineage>
</organism>